<keyword evidence="3" id="KW-1185">Reference proteome</keyword>
<dbReference type="SUPFAM" id="SSF52540">
    <property type="entry name" value="P-loop containing nucleoside triphosphate hydrolases"/>
    <property type="match status" value="1"/>
</dbReference>
<gene>
    <name evidence="2" type="ORF">EJ913_10870</name>
</gene>
<proteinExistence type="predicted"/>
<dbReference type="Gene3D" id="3.40.50.300">
    <property type="entry name" value="P-loop containing nucleotide triphosphate hydrolases"/>
    <property type="match status" value="1"/>
</dbReference>
<evidence type="ECO:0000259" key="1">
    <source>
        <dbReference type="Pfam" id="PF14532"/>
    </source>
</evidence>
<dbReference type="EMBL" id="RZIJ01000007">
    <property type="protein sequence ID" value="RUQ72066.1"/>
    <property type="molecule type" value="Genomic_DNA"/>
</dbReference>
<dbReference type="GO" id="GO:0006355">
    <property type="term" value="P:regulation of DNA-templated transcription"/>
    <property type="evidence" value="ECO:0007669"/>
    <property type="project" value="InterPro"/>
</dbReference>
<name>A0A433JA43_9PROT</name>
<evidence type="ECO:0000313" key="2">
    <source>
        <dbReference type="EMBL" id="RUQ72066.1"/>
    </source>
</evidence>
<dbReference type="Pfam" id="PF14532">
    <property type="entry name" value="Sigma54_activ_2"/>
    <property type="match status" value="1"/>
</dbReference>
<dbReference type="Proteomes" id="UP000280346">
    <property type="component" value="Unassembled WGS sequence"/>
</dbReference>
<dbReference type="GO" id="GO:0005524">
    <property type="term" value="F:ATP binding"/>
    <property type="evidence" value="ECO:0007669"/>
    <property type="project" value="InterPro"/>
</dbReference>
<comment type="caution">
    <text evidence="2">The sequence shown here is derived from an EMBL/GenBank/DDBJ whole genome shotgun (WGS) entry which is preliminary data.</text>
</comment>
<dbReference type="InterPro" id="IPR002078">
    <property type="entry name" value="Sigma_54_int"/>
</dbReference>
<dbReference type="AlphaFoldDB" id="A0A433JA43"/>
<reference evidence="2 3" key="1">
    <citation type="submission" date="2018-12" db="EMBL/GenBank/DDBJ databases">
        <authorList>
            <person name="Yang Y."/>
        </authorList>
    </citation>
    <scope>NUCLEOTIDE SEQUENCE [LARGE SCALE GENOMIC DNA]</scope>
    <source>
        <strain evidence="2 3">GSF71</strain>
    </source>
</reference>
<protein>
    <recommendedName>
        <fullName evidence="1">Sigma-54 factor interaction domain-containing protein</fullName>
    </recommendedName>
</protein>
<accession>A0A433JA43</accession>
<feature type="domain" description="Sigma-54 factor interaction" evidence="1">
    <location>
        <begin position="37"/>
        <end position="167"/>
    </location>
</feature>
<organism evidence="2 3">
    <name type="scientific">Azospirillum doebereinerae</name>
    <dbReference type="NCBI Taxonomy" id="92933"/>
    <lineage>
        <taxon>Bacteria</taxon>
        <taxon>Pseudomonadati</taxon>
        <taxon>Pseudomonadota</taxon>
        <taxon>Alphaproteobacteria</taxon>
        <taxon>Rhodospirillales</taxon>
        <taxon>Azospirillaceae</taxon>
        <taxon>Azospirillum</taxon>
    </lineage>
</organism>
<evidence type="ECO:0000313" key="3">
    <source>
        <dbReference type="Proteomes" id="UP000280346"/>
    </source>
</evidence>
<sequence>MTIKFFMVWPMDTSNIAASSSSPVAKLPPTRAFGFTADLSNQIDDVSASQSFVLVSGLRDSGADDVIQALAEKHGSHSAKKNYISNLRKNVIETDLNNGVLIVLHDIEKIDNNSQNILYKFCMGDLNQSNSFIIAHCNDIKFLEYPDKFLPNLLAILSTRHVQVPLLHTRHDALKALVTHYLEAERLPHSFALEVFALLEVLKWPSSKEDLRQLVRSVASGPPAANGVYTAQAVARTLVNSRLGWRDSGRYSTPPPSCIKRFMALVEDVDVVARLLGCTSTTIQMQLKKPRR</sequence>
<dbReference type="InterPro" id="IPR027417">
    <property type="entry name" value="P-loop_NTPase"/>
</dbReference>